<gene>
    <name evidence="2" type="ORF">BDV39DRAFT_30237</name>
</gene>
<sequence length="90" mass="10385">MEGKKVFLLSFLSIFKSGYVSGRGCCSSFPYFTFSFLLCFFLSLFHFYFYFIFYFFHTSSLVTLESPQVIFKNPLGISSPLHLVSSPPPF</sequence>
<keyword evidence="1" id="KW-0472">Membrane</keyword>
<dbReference type="AlphaFoldDB" id="A0A5N6WJA0"/>
<dbReference type="Proteomes" id="UP000325945">
    <property type="component" value="Unassembled WGS sequence"/>
</dbReference>
<protein>
    <submittedName>
        <fullName evidence="2">Uncharacterized protein</fullName>
    </submittedName>
</protein>
<proteinExistence type="predicted"/>
<keyword evidence="1" id="KW-0812">Transmembrane</keyword>
<reference evidence="3" key="1">
    <citation type="submission" date="2019-04" db="EMBL/GenBank/DDBJ databases">
        <title>Friends and foes A comparative genomics studyof 23 Aspergillus species from section Flavi.</title>
        <authorList>
            <consortium name="DOE Joint Genome Institute"/>
            <person name="Kjaerbolling I."/>
            <person name="Vesth T."/>
            <person name="Frisvad J.C."/>
            <person name="Nybo J.L."/>
            <person name="Theobald S."/>
            <person name="Kildgaard S."/>
            <person name="Isbrandt T."/>
            <person name="Kuo A."/>
            <person name="Sato A."/>
            <person name="Lyhne E.K."/>
            <person name="Kogle M.E."/>
            <person name="Wiebenga A."/>
            <person name="Kun R.S."/>
            <person name="Lubbers R.J."/>
            <person name="Makela M.R."/>
            <person name="Barry K."/>
            <person name="Chovatia M."/>
            <person name="Clum A."/>
            <person name="Daum C."/>
            <person name="Haridas S."/>
            <person name="He G."/>
            <person name="LaButti K."/>
            <person name="Lipzen A."/>
            <person name="Mondo S."/>
            <person name="Riley R."/>
            <person name="Salamov A."/>
            <person name="Simmons B.A."/>
            <person name="Magnuson J.K."/>
            <person name="Henrissat B."/>
            <person name="Mortensen U.H."/>
            <person name="Larsen T.O."/>
            <person name="Devries R.P."/>
            <person name="Grigoriev I.V."/>
            <person name="Machida M."/>
            <person name="Baker S.E."/>
            <person name="Andersen M.R."/>
        </authorList>
    </citation>
    <scope>NUCLEOTIDE SEQUENCE [LARGE SCALE GENOMIC DNA]</scope>
    <source>
        <strain evidence="3">CBS 130017</strain>
    </source>
</reference>
<evidence type="ECO:0000313" key="2">
    <source>
        <dbReference type="EMBL" id="KAE8320843.1"/>
    </source>
</evidence>
<keyword evidence="3" id="KW-1185">Reference proteome</keyword>
<organism evidence="2 3">
    <name type="scientific">Aspergillus sergii</name>
    <dbReference type="NCBI Taxonomy" id="1034303"/>
    <lineage>
        <taxon>Eukaryota</taxon>
        <taxon>Fungi</taxon>
        <taxon>Dikarya</taxon>
        <taxon>Ascomycota</taxon>
        <taxon>Pezizomycotina</taxon>
        <taxon>Eurotiomycetes</taxon>
        <taxon>Eurotiomycetidae</taxon>
        <taxon>Eurotiales</taxon>
        <taxon>Aspergillaceae</taxon>
        <taxon>Aspergillus</taxon>
        <taxon>Aspergillus subgen. Circumdati</taxon>
    </lineage>
</organism>
<feature type="transmembrane region" description="Helical" evidence="1">
    <location>
        <begin position="32"/>
        <end position="56"/>
    </location>
</feature>
<keyword evidence="1" id="KW-1133">Transmembrane helix</keyword>
<evidence type="ECO:0000256" key="1">
    <source>
        <dbReference type="SAM" id="Phobius"/>
    </source>
</evidence>
<evidence type="ECO:0000313" key="3">
    <source>
        <dbReference type="Proteomes" id="UP000325945"/>
    </source>
</evidence>
<name>A0A5N6WJA0_9EURO</name>
<dbReference type="EMBL" id="ML741894">
    <property type="protein sequence ID" value="KAE8320843.1"/>
    <property type="molecule type" value="Genomic_DNA"/>
</dbReference>
<accession>A0A5N6WJA0</accession>